<organism evidence="3 4">
    <name type="scientific">Chitinophaga solisilvae</name>
    <dbReference type="NCBI Taxonomy" id="1233460"/>
    <lineage>
        <taxon>Bacteria</taxon>
        <taxon>Pseudomonadati</taxon>
        <taxon>Bacteroidota</taxon>
        <taxon>Chitinophagia</taxon>
        <taxon>Chitinophagales</taxon>
        <taxon>Chitinophagaceae</taxon>
        <taxon>Chitinophaga</taxon>
    </lineage>
</organism>
<keyword evidence="3" id="KW-0378">Hydrolase</keyword>
<keyword evidence="4" id="KW-1185">Reference proteome</keyword>
<gene>
    <name evidence="3" type="ORF">ECE50_012355</name>
</gene>
<proteinExistence type="predicted"/>
<keyword evidence="1" id="KW-0732">Signal</keyword>
<dbReference type="GO" id="GO:0004519">
    <property type="term" value="F:endonuclease activity"/>
    <property type="evidence" value="ECO:0007669"/>
    <property type="project" value="UniProtKB-KW"/>
</dbReference>
<keyword evidence="3" id="KW-0540">Nuclease</keyword>
<evidence type="ECO:0000256" key="1">
    <source>
        <dbReference type="SAM" id="SignalP"/>
    </source>
</evidence>
<dbReference type="Pfam" id="PF03372">
    <property type="entry name" value="Exo_endo_phos"/>
    <property type="match status" value="1"/>
</dbReference>
<dbReference type="OrthoDB" id="9794261at2"/>
<dbReference type="Gene3D" id="3.60.10.10">
    <property type="entry name" value="Endonuclease/exonuclease/phosphatase"/>
    <property type="match status" value="1"/>
</dbReference>
<feature type="chain" id="PRO_5040509844" evidence="1">
    <location>
        <begin position="21"/>
        <end position="448"/>
    </location>
</feature>
<evidence type="ECO:0000259" key="2">
    <source>
        <dbReference type="Pfam" id="PF03372"/>
    </source>
</evidence>
<reference evidence="3" key="1">
    <citation type="submission" date="2020-05" db="EMBL/GenBank/DDBJ databases">
        <title>Chitinophaga laudate sp. nov., isolated from a tropical peat swamp.</title>
        <authorList>
            <person name="Goh C.B.S."/>
            <person name="Lee M.S."/>
            <person name="Parimannan S."/>
            <person name="Pasbakhsh P."/>
            <person name="Yule C.M."/>
            <person name="Rajandas H."/>
            <person name="Loke S."/>
            <person name="Croft L."/>
            <person name="Tan J.B.L."/>
        </authorList>
    </citation>
    <scope>NUCLEOTIDE SEQUENCE</scope>
    <source>
        <strain evidence="3">Mgbs1</strain>
    </source>
</reference>
<evidence type="ECO:0000313" key="3">
    <source>
        <dbReference type="EMBL" id="NSL87630.1"/>
    </source>
</evidence>
<keyword evidence="3" id="KW-0255">Endonuclease</keyword>
<feature type="signal peptide" evidence="1">
    <location>
        <begin position="1"/>
        <end position="20"/>
    </location>
</feature>
<dbReference type="InterPro" id="IPR036691">
    <property type="entry name" value="Endo/exonu/phosph_ase_sf"/>
</dbReference>
<name>A0A9Q5DBT7_9BACT</name>
<sequence>MKQLLLRAALPVMVTFSVSACSKVLDTGITSKKTAPAHTELQADNVRTTTFKVLQFNTWMDGKLDLVADEIAAREPDFVTFSETQDAANFHINMENKLRVRNLTYFGGPGRNTSVISKYPIKRYEQVYGSSFTRLIAVIDGREVAVYSGHLDYTHYACYYPRGYDPVNWSELSAPVTDSIRIHNMNMASTRDEEIAAFITAARKDIDSGRIVILGGDFNEPSHLDWTRATRNMFDHHGVIMPWTTTTSLANAGFDDTYRLLYPDEVNYPGFTWVYQSDWAPKADERDRIDYIFSSRDAGLSVTDGYIVGPKSSIVRHVLTPENTMDKFSEPVGTWPSDHKALMTVFSLKTTVTATISTNKKQYAKGETVSISFTNSSANTNAWIGIYQSGKTPGAQYADAWKYTNGAAAGTMTLTLPADKPAGNYYVACFKDNGYIETAARVTFKYGQ</sequence>
<dbReference type="EMBL" id="RIAR02000001">
    <property type="protein sequence ID" value="NSL87630.1"/>
    <property type="molecule type" value="Genomic_DNA"/>
</dbReference>
<dbReference type="Proteomes" id="UP000281028">
    <property type="component" value="Unassembled WGS sequence"/>
</dbReference>
<dbReference type="SUPFAM" id="SSF56219">
    <property type="entry name" value="DNase I-like"/>
    <property type="match status" value="1"/>
</dbReference>
<feature type="domain" description="Endonuclease/exonuclease/phosphatase" evidence="2">
    <location>
        <begin position="54"/>
        <end position="339"/>
    </location>
</feature>
<dbReference type="PROSITE" id="PS51257">
    <property type="entry name" value="PROKAR_LIPOPROTEIN"/>
    <property type="match status" value="1"/>
</dbReference>
<accession>A0A9Q5DBT7</accession>
<protein>
    <submittedName>
        <fullName evidence="3">Endonuclease/exonuclease/phosphatase family protein</fullName>
    </submittedName>
</protein>
<dbReference type="PANTHER" id="PTHR41349:SF1">
    <property type="entry name" value="PROTEIN CBG08683"/>
    <property type="match status" value="1"/>
</dbReference>
<comment type="caution">
    <text evidence="3">The sequence shown here is derived from an EMBL/GenBank/DDBJ whole genome shotgun (WGS) entry which is preliminary data.</text>
</comment>
<evidence type="ECO:0000313" key="4">
    <source>
        <dbReference type="Proteomes" id="UP000281028"/>
    </source>
</evidence>
<dbReference type="PANTHER" id="PTHR41349">
    <property type="match status" value="1"/>
</dbReference>
<dbReference type="InterPro" id="IPR005135">
    <property type="entry name" value="Endo/exonuclease/phosphatase"/>
</dbReference>
<dbReference type="AlphaFoldDB" id="A0A9Q5DBT7"/>